<proteinExistence type="predicted"/>
<evidence type="ECO:0000313" key="4">
    <source>
        <dbReference type="Proteomes" id="UP000279860"/>
    </source>
</evidence>
<protein>
    <submittedName>
        <fullName evidence="3">DUF1738 domain-containing protein</fullName>
    </submittedName>
</protein>
<feature type="domain" description="Polyvalent protein metallopeptidase" evidence="2">
    <location>
        <begin position="194"/>
        <end position="299"/>
    </location>
</feature>
<dbReference type="EMBL" id="RQYN01000050">
    <property type="protein sequence ID" value="RRD72445.1"/>
    <property type="molecule type" value="Genomic_DNA"/>
</dbReference>
<dbReference type="Pfam" id="PF18818">
    <property type="entry name" value="MPTase-PolyVal"/>
    <property type="match status" value="1"/>
</dbReference>
<dbReference type="AlphaFoldDB" id="A0A3P1YP14"/>
<accession>A0A3P1YP14</accession>
<dbReference type="RefSeq" id="WP_124790642.1">
    <property type="nucleotide sequence ID" value="NZ_RQYN01000050.1"/>
</dbReference>
<organism evidence="3 4">
    <name type="scientific">Tannerella forsythia</name>
    <name type="common">Bacteroides forsythus</name>
    <dbReference type="NCBI Taxonomy" id="28112"/>
    <lineage>
        <taxon>Bacteria</taxon>
        <taxon>Pseudomonadati</taxon>
        <taxon>Bacteroidota</taxon>
        <taxon>Bacteroidia</taxon>
        <taxon>Bacteroidales</taxon>
        <taxon>Tannerellaceae</taxon>
        <taxon>Tannerella</taxon>
    </lineage>
</organism>
<dbReference type="InterPro" id="IPR041459">
    <property type="entry name" value="MPTase-PolyVal"/>
</dbReference>
<dbReference type="InterPro" id="IPR013610">
    <property type="entry name" value="ArdC_N"/>
</dbReference>
<dbReference type="Proteomes" id="UP000279860">
    <property type="component" value="Unassembled WGS sequence"/>
</dbReference>
<evidence type="ECO:0000313" key="3">
    <source>
        <dbReference type="EMBL" id="RRD72445.1"/>
    </source>
</evidence>
<evidence type="ECO:0000259" key="1">
    <source>
        <dbReference type="Pfam" id="PF08401"/>
    </source>
</evidence>
<dbReference type="GO" id="GO:0003697">
    <property type="term" value="F:single-stranded DNA binding"/>
    <property type="evidence" value="ECO:0007669"/>
    <property type="project" value="InterPro"/>
</dbReference>
<comment type="caution">
    <text evidence="3">The sequence shown here is derived from an EMBL/GenBank/DDBJ whole genome shotgun (WGS) entry which is preliminary data.</text>
</comment>
<sequence length="602" mass="69332">METPINKALQTFANLMIDKIKSLSDDKKARQPWFSMMGVGFPQNLSGRVYSGFNSFMLYLHREYKSYKLPVYLTFLQAQQEKVRVNKGEKSFPIVYWGFTYKDKKGNSISEDAYNNLSVEERKSCKKSGFLKSYSVFNIEQTNYPEVHPDKWAALKKRFEVPELKDDKNMLACPKIDLMLNDNAWLCPIHLRESKYAYYSPTRDEIVIPVKGQFIDGESFYSTILHEMSHSTGSEARLNRIAKDSVFGDPKYAKEELIAELTAALMCQSLGICSYVREENAQYLKSWLSALQEEPKFIQTILSDVNKSSKMISDVLTKQELVLSDKVYIDDNIYIKSSISDDKKTVTLAFSYHDLSEDVKKLIDAGNQVKYHCTVVNAGDTFGIPCRLFLEDKMLQCVPDIDPGIVPVPVVNLLTEKQEFWYYKTEEIDLLLEDRNKRDLLPEYAISDSPLYNFYRLYRELPVLLNPDIKDIHIFSLNTWKSALGVTVKGIKQPNQRIAKSDIQFYLNNRGQGREEYEKAKELASKYYPAISFAASFAFFSAVIEKNVKELSQMKDIGISFAKNLLSAMSNKDYIPHEIKPILSELFSFQIKNQEPLKSMMI</sequence>
<evidence type="ECO:0000259" key="2">
    <source>
        <dbReference type="Pfam" id="PF18818"/>
    </source>
</evidence>
<feature type="domain" description="N-terminal" evidence="1">
    <location>
        <begin position="7"/>
        <end position="137"/>
    </location>
</feature>
<name>A0A3P1YP14_TANFO</name>
<reference evidence="3 4" key="1">
    <citation type="submission" date="2018-11" db="EMBL/GenBank/DDBJ databases">
        <title>Genomes From Bacteria Associated with the Canine Oral Cavity: a Test Case for Automated Genome-Based Taxonomic Assignment.</title>
        <authorList>
            <person name="Coil D.A."/>
            <person name="Jospin G."/>
            <person name="Darling A.E."/>
            <person name="Wallis C."/>
            <person name="Davis I.J."/>
            <person name="Harris S."/>
            <person name="Eisen J.A."/>
            <person name="Holcombe L.J."/>
            <person name="O'Flynn C."/>
        </authorList>
    </citation>
    <scope>NUCLEOTIDE SEQUENCE [LARGE SCALE GENOMIC DNA]</scope>
    <source>
        <strain evidence="3 4">OH1426_COT-023</strain>
    </source>
</reference>
<gene>
    <name evidence="3" type="ORF">EII41_11165</name>
</gene>
<dbReference type="Pfam" id="PF08401">
    <property type="entry name" value="ArdcN"/>
    <property type="match status" value="1"/>
</dbReference>